<evidence type="ECO:0000313" key="2">
    <source>
        <dbReference type="EMBL" id="GAA3515873.1"/>
    </source>
</evidence>
<protein>
    <submittedName>
        <fullName evidence="2">Uncharacterized protein</fullName>
    </submittedName>
</protein>
<dbReference type="RefSeq" id="WP_344929207.1">
    <property type="nucleotide sequence ID" value="NZ_BAABCW010000015.1"/>
</dbReference>
<comment type="caution">
    <text evidence="2">The sequence shown here is derived from an EMBL/GenBank/DDBJ whole genome shotgun (WGS) entry which is preliminary data.</text>
</comment>
<keyword evidence="3" id="KW-1185">Reference proteome</keyword>
<accession>A0ABP6UT19</accession>
<proteinExistence type="predicted"/>
<dbReference type="EMBL" id="BAABCW010000015">
    <property type="protein sequence ID" value="GAA3515873.1"/>
    <property type="molecule type" value="Genomic_DNA"/>
</dbReference>
<gene>
    <name evidence="2" type="ORF">GCM10022393_32330</name>
</gene>
<feature type="signal peptide" evidence="1">
    <location>
        <begin position="1"/>
        <end position="18"/>
    </location>
</feature>
<sequence length="63" mass="7131">MKKFIALGLFAFGTFAFANTEKSSINNLTTATAINNYDDMYTCRIDVYDSHDGTVHIEIETCW</sequence>
<feature type="chain" id="PRO_5045987597" evidence="1">
    <location>
        <begin position="19"/>
        <end position="63"/>
    </location>
</feature>
<keyword evidence="1" id="KW-0732">Signal</keyword>
<evidence type="ECO:0000256" key="1">
    <source>
        <dbReference type="SAM" id="SignalP"/>
    </source>
</evidence>
<reference evidence="3" key="1">
    <citation type="journal article" date="2019" name="Int. J. Syst. Evol. Microbiol.">
        <title>The Global Catalogue of Microorganisms (GCM) 10K type strain sequencing project: providing services to taxonomists for standard genome sequencing and annotation.</title>
        <authorList>
            <consortium name="The Broad Institute Genomics Platform"/>
            <consortium name="The Broad Institute Genome Sequencing Center for Infectious Disease"/>
            <person name="Wu L."/>
            <person name="Ma J."/>
        </authorList>
    </citation>
    <scope>NUCLEOTIDE SEQUENCE [LARGE SCALE GENOMIC DNA]</scope>
    <source>
        <strain evidence="3">JCM 17106</strain>
    </source>
</reference>
<evidence type="ECO:0000313" key="3">
    <source>
        <dbReference type="Proteomes" id="UP001500459"/>
    </source>
</evidence>
<dbReference type="Proteomes" id="UP001500459">
    <property type="component" value="Unassembled WGS sequence"/>
</dbReference>
<organism evidence="2 3">
    <name type="scientific">Aquimarina addita</name>
    <dbReference type="NCBI Taxonomy" id="870485"/>
    <lineage>
        <taxon>Bacteria</taxon>
        <taxon>Pseudomonadati</taxon>
        <taxon>Bacteroidota</taxon>
        <taxon>Flavobacteriia</taxon>
        <taxon>Flavobacteriales</taxon>
        <taxon>Flavobacteriaceae</taxon>
        <taxon>Aquimarina</taxon>
    </lineage>
</organism>
<name>A0ABP6UT19_9FLAO</name>